<keyword evidence="2" id="KW-1185">Reference proteome</keyword>
<gene>
    <name evidence="1" type="ORF">CC80DRAFT_464013</name>
</gene>
<evidence type="ECO:0000313" key="2">
    <source>
        <dbReference type="Proteomes" id="UP000800035"/>
    </source>
</evidence>
<proteinExistence type="predicted"/>
<evidence type="ECO:0000313" key="1">
    <source>
        <dbReference type="EMBL" id="KAF1961244.1"/>
    </source>
</evidence>
<protein>
    <submittedName>
        <fullName evidence="1">Uncharacterized protein</fullName>
    </submittedName>
</protein>
<name>A0A6A5U991_9PLEO</name>
<reference evidence="1" key="1">
    <citation type="journal article" date="2020" name="Stud. Mycol.">
        <title>101 Dothideomycetes genomes: a test case for predicting lifestyles and emergence of pathogens.</title>
        <authorList>
            <person name="Haridas S."/>
            <person name="Albert R."/>
            <person name="Binder M."/>
            <person name="Bloem J."/>
            <person name="Labutti K."/>
            <person name="Salamov A."/>
            <person name="Andreopoulos B."/>
            <person name="Baker S."/>
            <person name="Barry K."/>
            <person name="Bills G."/>
            <person name="Bluhm B."/>
            <person name="Cannon C."/>
            <person name="Castanera R."/>
            <person name="Culley D."/>
            <person name="Daum C."/>
            <person name="Ezra D."/>
            <person name="Gonzalez J."/>
            <person name="Henrissat B."/>
            <person name="Kuo A."/>
            <person name="Liang C."/>
            <person name="Lipzen A."/>
            <person name="Lutzoni F."/>
            <person name="Magnuson J."/>
            <person name="Mondo S."/>
            <person name="Nolan M."/>
            <person name="Ohm R."/>
            <person name="Pangilinan J."/>
            <person name="Park H.-J."/>
            <person name="Ramirez L."/>
            <person name="Alfaro M."/>
            <person name="Sun H."/>
            <person name="Tritt A."/>
            <person name="Yoshinaga Y."/>
            <person name="Zwiers L.-H."/>
            <person name="Turgeon B."/>
            <person name="Goodwin S."/>
            <person name="Spatafora J."/>
            <person name="Crous P."/>
            <person name="Grigoriev I."/>
        </authorList>
    </citation>
    <scope>NUCLEOTIDE SEQUENCE</scope>
    <source>
        <strain evidence="1">CBS 675.92</strain>
    </source>
</reference>
<dbReference type="Proteomes" id="UP000800035">
    <property type="component" value="Unassembled WGS sequence"/>
</dbReference>
<organism evidence="1 2">
    <name type="scientific">Byssothecium circinans</name>
    <dbReference type="NCBI Taxonomy" id="147558"/>
    <lineage>
        <taxon>Eukaryota</taxon>
        <taxon>Fungi</taxon>
        <taxon>Dikarya</taxon>
        <taxon>Ascomycota</taxon>
        <taxon>Pezizomycotina</taxon>
        <taxon>Dothideomycetes</taxon>
        <taxon>Pleosporomycetidae</taxon>
        <taxon>Pleosporales</taxon>
        <taxon>Massarineae</taxon>
        <taxon>Massarinaceae</taxon>
        <taxon>Byssothecium</taxon>
    </lineage>
</organism>
<dbReference type="EMBL" id="ML976981">
    <property type="protein sequence ID" value="KAF1961244.1"/>
    <property type="molecule type" value="Genomic_DNA"/>
</dbReference>
<sequence length="534" mass="58579">MSSTPMSSPECKSIVDFQKTIAGVPSNFKGPLEAISKDTLDKLTDTGALTVWETDADIDGLLQLTEVFFKIKAANAAPDGNAGSGWGGSGKSNRKKAMGAVIISQEMNDRNAYQRIIDVLRHLKDTRGDSHCNGNVHAFDSIVVVRGINYSKTRTKNQENEVLRCINVSIEKVLKMTRRSSSSTKSKIIWHHGPAIYLLLHWINNTTNELRSALTSITVTAALTFADGIKPSPLGASNTPKYFETLEKYAKRLSITVTFLDPITQLIHNEYASHFIYYFGYYITMFLPATVTRPHYDKALDHLTTFAFRLWGAAKGTHDSAVVAQVKQHLNGERACRWAKICIDLSSYEKQTCFSAGQEVALQHAASLADAPWAMYTSLPNCPLPAFTRLAVCPGATPQDLYTAVPVSFNYNTSTYRVANPSPFRLLVPKDGVDVAKMEKHIQGTMTAVLTRVMQAKEKKNVGETEARDWNDVLRAVCWAMNDCLKELPEGVRGKVEVVGRMLVVSGCWGYLVKNGAGGGAGGGDGKLAEAWGK</sequence>
<accession>A0A6A5U991</accession>
<dbReference type="AlphaFoldDB" id="A0A6A5U991"/>
<dbReference type="OrthoDB" id="3796651at2759"/>